<keyword evidence="3" id="KW-0256">Endoplasmic reticulum</keyword>
<keyword evidence="7" id="KW-0106">Calcium</keyword>
<dbReference type="InterPro" id="IPR036026">
    <property type="entry name" value="Seven-hairpin_glycosidases"/>
</dbReference>
<dbReference type="FunFam" id="1.50.10.10:FF:000015">
    <property type="entry name" value="alpha-1,2-Mannosidase"/>
    <property type="match status" value="1"/>
</dbReference>
<evidence type="ECO:0000256" key="7">
    <source>
        <dbReference type="PIRSR" id="PIRSR601382-2"/>
    </source>
</evidence>
<keyword evidence="10" id="KW-1185">Reference proteome</keyword>
<feature type="active site" description="Proton donor" evidence="6">
    <location>
        <position position="359"/>
    </location>
</feature>
<dbReference type="InterPro" id="IPR001382">
    <property type="entry name" value="Glyco_hydro_47"/>
</dbReference>
<dbReference type="VEuPathDB" id="VectorBase:GPPI023264"/>
<dbReference type="PRINTS" id="PR00747">
    <property type="entry name" value="GLYHDRLASE47"/>
</dbReference>
<dbReference type="GO" id="GO:0005509">
    <property type="term" value="F:calcium ion binding"/>
    <property type="evidence" value="ECO:0007669"/>
    <property type="project" value="InterPro"/>
</dbReference>
<dbReference type="GO" id="GO:0004571">
    <property type="term" value="F:mannosyl-oligosaccharide 1,2-alpha-mannosidase activity"/>
    <property type="evidence" value="ECO:0007669"/>
    <property type="project" value="InterPro"/>
</dbReference>
<keyword evidence="7" id="KW-0479">Metal-binding</keyword>
<evidence type="ECO:0000256" key="1">
    <source>
        <dbReference type="ARBA" id="ARBA00004240"/>
    </source>
</evidence>
<dbReference type="AlphaFoldDB" id="A0A1B0B9Q8"/>
<feature type="binding site" evidence="7">
    <location>
        <position position="483"/>
    </location>
    <ligand>
        <name>Ca(2+)</name>
        <dbReference type="ChEBI" id="CHEBI:29108"/>
    </ligand>
</feature>
<feature type="active site" evidence="6">
    <location>
        <position position="380"/>
    </location>
</feature>
<proteinExistence type="inferred from homology"/>
<evidence type="ECO:0000256" key="8">
    <source>
        <dbReference type="RuleBase" id="RU361193"/>
    </source>
</evidence>
<dbReference type="GO" id="GO:1904380">
    <property type="term" value="P:endoplasmic reticulum mannose trimming"/>
    <property type="evidence" value="ECO:0007669"/>
    <property type="project" value="InterPro"/>
</dbReference>
<evidence type="ECO:0000256" key="2">
    <source>
        <dbReference type="ARBA" id="ARBA00007658"/>
    </source>
</evidence>
<dbReference type="GO" id="GO:1904154">
    <property type="term" value="P:positive regulation of retrograde protein transport, ER to cytosol"/>
    <property type="evidence" value="ECO:0007669"/>
    <property type="project" value="UniProtKB-ARBA"/>
</dbReference>
<feature type="active site" evidence="6">
    <location>
        <position position="266"/>
    </location>
</feature>
<comment type="function">
    <text evidence="5">Involved in the endoplasmic reticulum-associated degradation (ERAD) pathway that targets misfolded glycoproteins for degradation in an N-glycan-dependent manner. May initiate ERAD by promoting the first mannose trimming step of ERAD substrates, from Man9GlcNAc2 to Man8GlcNAc2. Seems to recognize and bind to exposed hydrophobic regions in target proteins.</text>
</comment>
<dbReference type="EC" id="3.2.1.-" evidence="8"/>
<comment type="cofactor">
    <cofactor evidence="7">
        <name>Ca(2+)</name>
        <dbReference type="ChEBI" id="CHEBI:29108"/>
    </cofactor>
</comment>
<dbReference type="GO" id="GO:0044322">
    <property type="term" value="C:endoplasmic reticulum quality control compartment"/>
    <property type="evidence" value="ECO:0007669"/>
    <property type="project" value="GOC"/>
</dbReference>
<dbReference type="GO" id="GO:0005975">
    <property type="term" value="P:carbohydrate metabolic process"/>
    <property type="evidence" value="ECO:0007669"/>
    <property type="project" value="InterPro"/>
</dbReference>
<dbReference type="SUPFAM" id="SSF48225">
    <property type="entry name" value="Seven-hairpin glycosidases"/>
    <property type="match status" value="1"/>
</dbReference>
<organism evidence="9 10">
    <name type="scientific">Glossina palpalis gambiensis</name>
    <dbReference type="NCBI Taxonomy" id="67801"/>
    <lineage>
        <taxon>Eukaryota</taxon>
        <taxon>Metazoa</taxon>
        <taxon>Ecdysozoa</taxon>
        <taxon>Arthropoda</taxon>
        <taxon>Hexapoda</taxon>
        <taxon>Insecta</taxon>
        <taxon>Pterygota</taxon>
        <taxon>Neoptera</taxon>
        <taxon>Endopterygota</taxon>
        <taxon>Diptera</taxon>
        <taxon>Brachycera</taxon>
        <taxon>Muscomorpha</taxon>
        <taxon>Hippoboscoidea</taxon>
        <taxon>Glossinidae</taxon>
        <taxon>Glossina</taxon>
    </lineage>
</organism>
<evidence type="ECO:0000313" key="10">
    <source>
        <dbReference type="Proteomes" id="UP000092460"/>
    </source>
</evidence>
<name>A0A1B0B9Q8_9MUSC</name>
<evidence type="ECO:0000256" key="6">
    <source>
        <dbReference type="PIRSR" id="PIRSR601382-1"/>
    </source>
</evidence>
<evidence type="ECO:0000256" key="3">
    <source>
        <dbReference type="ARBA" id="ARBA00022824"/>
    </source>
</evidence>
<dbReference type="PANTHER" id="PTHR45679">
    <property type="entry name" value="ER DEGRADATION-ENHANCING ALPHA-MANNOSIDASE-LIKE PROTEIN 2"/>
    <property type="match status" value="1"/>
</dbReference>
<comment type="similarity">
    <text evidence="2 8">Belongs to the glycosyl hydrolase 47 family.</text>
</comment>
<evidence type="ECO:0000256" key="5">
    <source>
        <dbReference type="ARBA" id="ARBA00054385"/>
    </source>
</evidence>
<dbReference type="GO" id="GO:0016020">
    <property type="term" value="C:membrane"/>
    <property type="evidence" value="ECO:0007669"/>
    <property type="project" value="InterPro"/>
</dbReference>
<keyword evidence="8" id="KW-0326">Glycosidase</keyword>
<feature type="active site" description="Proton donor" evidence="6">
    <location>
        <position position="125"/>
    </location>
</feature>
<comment type="subcellular location">
    <subcellularLocation>
        <location evidence="1">Endoplasmic reticulum</location>
    </subcellularLocation>
</comment>
<accession>A0A1B0B9Q8</accession>
<dbReference type="Pfam" id="PF01532">
    <property type="entry name" value="Glyco_hydro_47"/>
    <property type="match status" value="1"/>
</dbReference>
<dbReference type="PANTHER" id="PTHR45679:SF6">
    <property type="entry name" value="ER DEGRADATION-ENHANCING ALPHA-MANNOSIDASE-LIKE PROTEIN 2"/>
    <property type="match status" value="1"/>
</dbReference>
<dbReference type="STRING" id="67801.A0A1B0B9Q8"/>
<reference evidence="9" key="2">
    <citation type="submission" date="2020-05" db="UniProtKB">
        <authorList>
            <consortium name="EnsemblMetazoa"/>
        </authorList>
    </citation>
    <scope>IDENTIFICATION</scope>
    <source>
        <strain evidence="9">IAEA</strain>
    </source>
</reference>
<dbReference type="InterPro" id="IPR044674">
    <property type="entry name" value="EDEM1/2/3"/>
</dbReference>
<keyword evidence="8" id="KW-0378">Hydrolase</keyword>
<evidence type="ECO:0000256" key="4">
    <source>
        <dbReference type="ARBA" id="ARBA00023180"/>
    </source>
</evidence>
<dbReference type="Gene3D" id="1.50.10.10">
    <property type="match status" value="1"/>
</dbReference>
<sequence>MRIIFSFSSYYVIIICLTLSLLTCVWSPTCALKHYSKERKLELREEARRMFQHAYDGYLRYASDYDELRPLTCDGVDTWGSYSLTLIDALDTLAIMGNHTEFRRVVNLLENKMNFDKDINVSVFETNIRIVGGLLSAHLLSKRAGVTLESGWPCQGPLLRMAENVAKRLLPAFDTATGMPYGTVNLMYGVPKDETSITCTAGVGTLLVEFGTLTRLTGNPIYEEVALNALYSLWKRRSSVGLFGNHIDVQTGRWTAVDSGIGAGVDSFFEYLVKGAILLQRPELLEMFHEAHSAIDKYLRHGDWYVWASMTKGQITLPVFQSLESFWPGLLSLIGDIGPAIKTISKYASVWRKYGFLPEFYNIPTGEASVSRESYPLRPELVESAMYLYRATKNDFMLEIGEDMLRTIEHSAKTKCGYATIRNVITHEKANRMESFFLAETTKYLYLLFDEDNFLHSSGAAGDILETNHGQCVINSGPYVFNTEAHPIDLSALYCCHDLKHDIFESLDLEQFSEASLVQKDQELTNKKKYAKYDCPNKGNNQKSTKSLNYQQTLSVDIVIYDENNNLAADALIKNFEQIKNASVLVNKNGLKQLTVRDLFEFFSMRKPNLSKPIEILNYINEFLQNYTLEPALVKNLGMFDKNISRILGSSSVHKEFEGTFKTLWQLYSIQQEYAVNDRLLRDLNLETLGEDDKETIEKTLLVLNGHETNESCLSIRDKVEELTLLYRRSLVNTTAMQEFLFRLLLNGTNEKIDSFKPMLSDSEIVELPLKNMSHAEQLSLFSHVRRFLEFKKRMIDTFQRLQSLIVESNKQQKISDEKEKSFTDTNPTEVRVSVKRDDKFKSSQEALHELNLNYKLASNVTDGVDEGHYSNSMWSRFVQTILRKTNPYKQKFQMEQLLRKTRQSLIQYIDNNVNFGLITCSKEKFIERFAYRDFYP</sequence>
<keyword evidence="4" id="KW-0325">Glycoprotein</keyword>
<evidence type="ECO:0000313" key="9">
    <source>
        <dbReference type="EnsemblMetazoa" id="GPPI023264-PA"/>
    </source>
</evidence>
<dbReference type="Proteomes" id="UP000092460">
    <property type="component" value="Unassembled WGS sequence"/>
</dbReference>
<dbReference type="EMBL" id="JXJN01010515">
    <property type="status" value="NOT_ANNOTATED_CDS"/>
    <property type="molecule type" value="Genomic_DNA"/>
</dbReference>
<protein>
    <recommendedName>
        <fullName evidence="8">alpha-1,2-Mannosidase</fullName>
        <ecNumber evidence="8">3.2.1.-</ecNumber>
    </recommendedName>
</protein>
<dbReference type="InterPro" id="IPR012341">
    <property type="entry name" value="6hp_glycosidase-like_sf"/>
</dbReference>
<reference evidence="10" key="1">
    <citation type="submission" date="2015-01" db="EMBL/GenBank/DDBJ databases">
        <authorList>
            <person name="Aksoy S."/>
            <person name="Warren W."/>
            <person name="Wilson R.K."/>
        </authorList>
    </citation>
    <scope>NUCLEOTIDE SEQUENCE [LARGE SCALE GENOMIC DNA]</scope>
    <source>
        <strain evidence="10">IAEA</strain>
    </source>
</reference>
<dbReference type="EnsemblMetazoa" id="GPPI023264-RA">
    <property type="protein sequence ID" value="GPPI023264-PA"/>
    <property type="gene ID" value="GPPI023264"/>
</dbReference>